<dbReference type="OrthoDB" id="670909at2759"/>
<feature type="region of interest" description="Disordered" evidence="1">
    <location>
        <begin position="120"/>
        <end position="144"/>
    </location>
</feature>
<feature type="compositionally biased region" description="Basic residues" evidence="1">
    <location>
        <begin position="120"/>
        <end position="132"/>
    </location>
</feature>
<dbReference type="InterPro" id="IPR043424">
    <property type="entry name" value="BLT-like"/>
</dbReference>
<name>S8BTU9_9LAMI</name>
<dbReference type="EMBL" id="AUSU01009810">
    <property type="protein sequence ID" value="EPS57814.1"/>
    <property type="molecule type" value="Genomic_DNA"/>
</dbReference>
<keyword evidence="3" id="KW-1185">Reference proteome</keyword>
<evidence type="ECO:0000256" key="1">
    <source>
        <dbReference type="SAM" id="MobiDB-lite"/>
    </source>
</evidence>
<evidence type="ECO:0000313" key="2">
    <source>
        <dbReference type="EMBL" id="EPS57814.1"/>
    </source>
</evidence>
<dbReference type="AlphaFoldDB" id="S8BTU9"/>
<gene>
    <name evidence="2" type="ORF">M569_17005</name>
</gene>
<sequence length="216" mass="25380">MPTVEMMIRKGILSGRRGVRSTPSPTWRFHHEDDDDHDHPRRHGRLSVRKLGSTLWGEMKPQHPLPTKAAKKLEKRISREEEQLQQRRESPEGRRARCVVLERLCDEFAKGILDYDRKLKASKKKKKKKNKRSNSPSFEEEKEQEQVRFILHVSEAWIDARSQNEDEDSSALDRLLAEVERFLNKPRHFNPPPPPPPPAACSLREMLMEARLEERK</sequence>
<reference evidence="2 3" key="1">
    <citation type="journal article" date="2013" name="BMC Genomics">
        <title>The miniature genome of a carnivorous plant Genlisea aurea contains a low number of genes and short non-coding sequences.</title>
        <authorList>
            <person name="Leushkin E.V."/>
            <person name="Sutormin R.A."/>
            <person name="Nabieva E.R."/>
            <person name="Penin A.A."/>
            <person name="Kondrashov A.S."/>
            <person name="Logacheva M.D."/>
        </authorList>
    </citation>
    <scope>NUCLEOTIDE SEQUENCE [LARGE SCALE GENOMIC DNA]</scope>
</reference>
<dbReference type="PANTHER" id="PTHR31071:SF9">
    <property type="entry name" value="INTRACELLULAR PROTEIN TRANSPORT PROTEIN USO1-RELATED"/>
    <property type="match status" value="1"/>
</dbReference>
<protein>
    <submittedName>
        <fullName evidence="2">Uncharacterized protein</fullName>
    </submittedName>
</protein>
<proteinExistence type="predicted"/>
<dbReference type="Proteomes" id="UP000015453">
    <property type="component" value="Unassembled WGS sequence"/>
</dbReference>
<comment type="caution">
    <text evidence="2">The sequence shown here is derived from an EMBL/GenBank/DDBJ whole genome shotgun (WGS) entry which is preliminary data.</text>
</comment>
<dbReference type="PANTHER" id="PTHR31071">
    <property type="entry name" value="GB|AAF24581.1"/>
    <property type="match status" value="1"/>
</dbReference>
<feature type="region of interest" description="Disordered" evidence="1">
    <location>
        <begin position="16"/>
        <end position="43"/>
    </location>
</feature>
<organism evidence="2 3">
    <name type="scientific">Genlisea aurea</name>
    <dbReference type="NCBI Taxonomy" id="192259"/>
    <lineage>
        <taxon>Eukaryota</taxon>
        <taxon>Viridiplantae</taxon>
        <taxon>Streptophyta</taxon>
        <taxon>Embryophyta</taxon>
        <taxon>Tracheophyta</taxon>
        <taxon>Spermatophyta</taxon>
        <taxon>Magnoliopsida</taxon>
        <taxon>eudicotyledons</taxon>
        <taxon>Gunneridae</taxon>
        <taxon>Pentapetalae</taxon>
        <taxon>asterids</taxon>
        <taxon>lamiids</taxon>
        <taxon>Lamiales</taxon>
        <taxon>Lentibulariaceae</taxon>
        <taxon>Genlisea</taxon>
    </lineage>
</organism>
<evidence type="ECO:0000313" key="3">
    <source>
        <dbReference type="Proteomes" id="UP000015453"/>
    </source>
</evidence>
<accession>S8BTU9</accession>